<keyword evidence="11" id="KW-1185">Reference proteome</keyword>
<evidence type="ECO:0000256" key="3">
    <source>
        <dbReference type="ARBA" id="ARBA00022723"/>
    </source>
</evidence>
<evidence type="ECO:0000256" key="6">
    <source>
        <dbReference type="ARBA" id="ARBA00022806"/>
    </source>
</evidence>
<dbReference type="GO" id="GO:0005524">
    <property type="term" value="F:ATP binding"/>
    <property type="evidence" value="ECO:0007669"/>
    <property type="project" value="UniProtKB-KW"/>
</dbReference>
<feature type="domain" description="HD Cas3-type" evidence="9">
    <location>
        <begin position="9"/>
        <end position="183"/>
    </location>
</feature>
<evidence type="ECO:0000259" key="9">
    <source>
        <dbReference type="PROSITE" id="PS51643"/>
    </source>
</evidence>
<dbReference type="NCBIfam" id="TIGR01596">
    <property type="entry name" value="cas3_HD"/>
    <property type="match status" value="1"/>
</dbReference>
<dbReference type="GO" id="GO:0046872">
    <property type="term" value="F:metal ion binding"/>
    <property type="evidence" value="ECO:0007669"/>
    <property type="project" value="UniProtKB-KW"/>
</dbReference>
<dbReference type="GO" id="GO:0051607">
    <property type="term" value="P:defense response to virus"/>
    <property type="evidence" value="ECO:0007669"/>
    <property type="project" value="UniProtKB-KW"/>
</dbReference>
<dbReference type="GO" id="GO:0003676">
    <property type="term" value="F:nucleic acid binding"/>
    <property type="evidence" value="ECO:0007669"/>
    <property type="project" value="InterPro"/>
</dbReference>
<keyword evidence="6" id="KW-0347">Helicase</keyword>
<keyword evidence="5" id="KW-0378">Hydrolase</keyword>
<evidence type="ECO:0000256" key="1">
    <source>
        <dbReference type="ARBA" id="ARBA00006847"/>
    </source>
</evidence>
<evidence type="ECO:0000256" key="5">
    <source>
        <dbReference type="ARBA" id="ARBA00022801"/>
    </source>
</evidence>
<dbReference type="InterPro" id="IPR006483">
    <property type="entry name" value="CRISPR-assoc_Cas3_HD"/>
</dbReference>
<evidence type="ECO:0000256" key="4">
    <source>
        <dbReference type="ARBA" id="ARBA00022741"/>
    </source>
</evidence>
<evidence type="ECO:0000256" key="8">
    <source>
        <dbReference type="ARBA" id="ARBA00023118"/>
    </source>
</evidence>
<dbReference type="SUPFAM" id="SSF52540">
    <property type="entry name" value="P-loop containing nucleoside triphosphate hydrolases"/>
    <property type="match status" value="1"/>
</dbReference>
<dbReference type="Pfam" id="PF22590">
    <property type="entry name" value="Cas3-like_C_2"/>
    <property type="match status" value="1"/>
</dbReference>
<dbReference type="STRING" id="907348.TresaDRAFT_1793"/>
<dbReference type="InterPro" id="IPR038257">
    <property type="entry name" value="CRISPR-assoc_Cas3_HD_sf"/>
</dbReference>
<comment type="similarity">
    <text evidence="1">In the N-terminal section; belongs to the CRISPR-associated nuclease Cas3-HD family.</text>
</comment>
<dbReference type="CDD" id="cd17930">
    <property type="entry name" value="DEXHc_cas3"/>
    <property type="match status" value="1"/>
</dbReference>
<dbReference type="InterPro" id="IPR006674">
    <property type="entry name" value="HD_domain"/>
</dbReference>
<organism evidence="10 11">
    <name type="scientific">Treponema saccharophilum DSM 2985</name>
    <dbReference type="NCBI Taxonomy" id="907348"/>
    <lineage>
        <taxon>Bacteria</taxon>
        <taxon>Pseudomonadati</taxon>
        <taxon>Spirochaetota</taxon>
        <taxon>Spirochaetia</taxon>
        <taxon>Spirochaetales</taxon>
        <taxon>Treponemataceae</taxon>
        <taxon>Treponema</taxon>
    </lineage>
</organism>
<dbReference type="Proteomes" id="UP000003571">
    <property type="component" value="Unassembled WGS sequence"/>
</dbReference>
<dbReference type="OrthoDB" id="9810236at2"/>
<evidence type="ECO:0000313" key="11">
    <source>
        <dbReference type="Proteomes" id="UP000003571"/>
    </source>
</evidence>
<comment type="similarity">
    <text evidence="2">In the central section; belongs to the CRISPR-associated helicase Cas3 family.</text>
</comment>
<comment type="caution">
    <text evidence="10">The sequence shown here is derived from an EMBL/GenBank/DDBJ whole genome shotgun (WGS) entry which is preliminary data.</text>
</comment>
<dbReference type="AlphaFoldDB" id="H7EJ32"/>
<dbReference type="InterPro" id="IPR054712">
    <property type="entry name" value="Cas3-like_dom"/>
</dbReference>
<dbReference type="SUPFAM" id="SSF109604">
    <property type="entry name" value="HD-domain/PDEase-like"/>
    <property type="match status" value="1"/>
</dbReference>
<dbReference type="Pfam" id="PF01966">
    <property type="entry name" value="HD"/>
    <property type="match status" value="1"/>
</dbReference>
<dbReference type="eggNOG" id="COG1203">
    <property type="taxonomic scope" value="Bacteria"/>
</dbReference>
<dbReference type="CDD" id="cd09641">
    <property type="entry name" value="Cas3''_I"/>
    <property type="match status" value="1"/>
</dbReference>
<keyword evidence="8" id="KW-0051">Antiviral defense</keyword>
<evidence type="ECO:0000256" key="2">
    <source>
        <dbReference type="ARBA" id="ARBA00009046"/>
    </source>
</evidence>
<keyword evidence="7" id="KW-0067">ATP-binding</keyword>
<dbReference type="GO" id="GO:0016787">
    <property type="term" value="F:hydrolase activity"/>
    <property type="evidence" value="ECO:0007669"/>
    <property type="project" value="UniProtKB-KW"/>
</dbReference>
<dbReference type="Pfam" id="PF00270">
    <property type="entry name" value="DEAD"/>
    <property type="match status" value="1"/>
</dbReference>
<keyword evidence="4" id="KW-0547">Nucleotide-binding</keyword>
<keyword evidence="3" id="KW-0479">Metal-binding</keyword>
<dbReference type="InterPro" id="IPR027417">
    <property type="entry name" value="P-loop_NTPase"/>
</dbReference>
<dbReference type="GO" id="GO:0004386">
    <property type="term" value="F:helicase activity"/>
    <property type="evidence" value="ECO:0007669"/>
    <property type="project" value="UniProtKB-KW"/>
</dbReference>
<dbReference type="Gene3D" id="1.10.3210.30">
    <property type="match status" value="1"/>
</dbReference>
<dbReference type="EMBL" id="AGRW01000040">
    <property type="protein sequence ID" value="EIC02346.1"/>
    <property type="molecule type" value="Genomic_DNA"/>
</dbReference>
<dbReference type="RefSeq" id="WP_002703150.1">
    <property type="nucleotide sequence ID" value="NZ_AGRW01000040.1"/>
</dbReference>
<sequence>MDLIAHKTEEGLEQTLSEHLKNVAERSSFFAESFCNADWAYFAGMLHDLGKADSDWQKYIRGEKSTSVNHSEAGAQFAYSKMDSRDFFSKVIPYLIAGHHAGLPDWHEGSGNSLKSILEKSDISYLEKLLSNSKLKENVESFLPKSMPFGKNDLKKDNPQELLEHFHLWIRMLYSCLVDADFLDTEQFMQSEQSGLRGNYASLEELKQRFDVFMAEKTKSARPSKINEIRSSILESCREKGKLEPGFFSLNVPTGGGKTLSSMAFALEHALAHQKKRIIMAIPYTSIIEQTAKVYKYGTDNDDEIEEFKKSGKCLFGEENVLEHHCNFDFDKDDENGILAKQKLATENWDAPIIVTTNVQLFESLFNAHSSSCRKLHNLVDSVIILDEAQMLPPEYLKSILSVLRGLVKCFGVTVVFCTATQPALEGKIGSDVASFDGVPADSITPIIDNPATLAEQLKRVEINTEYAKEKMTDWQTVADKLCEFEQVLCIVQTRKDCRELHRLMPAGTIHLSALMCAEERSDVIAEIKERLRDGKTCRVISTQLVECGVDIDFPVVFRAIAGLDSVAQSAGRCNREGKMECGTVYLFNPPTNVPAGLLRKGAEVTKELLELHDYTLSLTPDLYKEYFTKYYKSLNDFDKCEFEIRMQAYKANIRKNRDGCLQFRTLSDNYHLIDNAYQATVYVRYCSSRTGKDNINLLTALEVCEIDKSLFRKLNRYSVNLPLKEIKELVKEGRVLEPIDGVFMQSLDDANLYQAGLGLVADSVKSFETYIF</sequence>
<dbReference type="Gene3D" id="3.40.50.300">
    <property type="entry name" value="P-loop containing nucleotide triphosphate hydrolases"/>
    <property type="match status" value="2"/>
</dbReference>
<dbReference type="PATRIC" id="fig|907348.3.peg.845"/>
<proteinExistence type="inferred from homology"/>
<dbReference type="InterPro" id="IPR011545">
    <property type="entry name" value="DEAD/DEAH_box_helicase_dom"/>
</dbReference>
<gene>
    <name evidence="10" type="ORF">TresaDRAFT_1793</name>
</gene>
<protein>
    <submittedName>
        <fullName evidence="10">CRISPR-associated helicase, Cas3 family</fullName>
    </submittedName>
</protein>
<name>H7EJ32_9SPIR</name>
<evidence type="ECO:0000313" key="10">
    <source>
        <dbReference type="EMBL" id="EIC02346.1"/>
    </source>
</evidence>
<accession>H7EJ32</accession>
<reference evidence="10 11" key="1">
    <citation type="submission" date="2011-09" db="EMBL/GenBank/DDBJ databases">
        <title>The draft genome of Treponema saccharophilum DSM 2985.</title>
        <authorList>
            <consortium name="US DOE Joint Genome Institute (JGI-PGF)"/>
            <person name="Lucas S."/>
            <person name="Copeland A."/>
            <person name="Lapidus A."/>
            <person name="Glavina del Rio T."/>
            <person name="Dalin E."/>
            <person name="Tice H."/>
            <person name="Bruce D."/>
            <person name="Goodwin L."/>
            <person name="Pitluck S."/>
            <person name="Peters L."/>
            <person name="Kyrpides N."/>
            <person name="Mavromatis K."/>
            <person name="Ivanova N."/>
            <person name="Markowitz V."/>
            <person name="Cheng J.-F."/>
            <person name="Hugenholtz P."/>
            <person name="Woyke T."/>
            <person name="Wu D."/>
            <person name="Gronow S."/>
            <person name="Wellnitz S."/>
            <person name="Brambilla E."/>
            <person name="Klenk H.-P."/>
            <person name="Eisen J.A."/>
        </authorList>
    </citation>
    <scope>NUCLEOTIDE SEQUENCE [LARGE SCALE GENOMIC DNA]</scope>
    <source>
        <strain evidence="10 11">DSM 2985</strain>
    </source>
</reference>
<dbReference type="PROSITE" id="PS51643">
    <property type="entry name" value="HD_CAS3"/>
    <property type="match status" value="1"/>
</dbReference>
<evidence type="ECO:0000256" key="7">
    <source>
        <dbReference type="ARBA" id="ARBA00022840"/>
    </source>
</evidence>